<dbReference type="Gene3D" id="2.60.120.620">
    <property type="entry name" value="q2cbj1_9rhob like domain"/>
    <property type="match status" value="1"/>
</dbReference>
<dbReference type="GO" id="GO:0016706">
    <property type="term" value="F:2-oxoglutarate-dependent dioxygenase activity"/>
    <property type="evidence" value="ECO:0007669"/>
    <property type="project" value="UniProtKB-ARBA"/>
</dbReference>
<dbReference type="PANTHER" id="PTHR20883">
    <property type="entry name" value="PHYTANOYL-COA DIOXYGENASE DOMAIN CONTAINING 1"/>
    <property type="match status" value="1"/>
</dbReference>
<proteinExistence type="predicted"/>
<dbReference type="InterPro" id="IPR008775">
    <property type="entry name" value="Phytyl_CoA_dOase-like"/>
</dbReference>
<dbReference type="Proteomes" id="UP001060336">
    <property type="component" value="Chromosome"/>
</dbReference>
<evidence type="ECO:0000313" key="2">
    <source>
        <dbReference type="EMBL" id="UUX49610.1"/>
    </source>
</evidence>
<organism evidence="2 3">
    <name type="scientific">Nisaea acidiphila</name>
    <dbReference type="NCBI Taxonomy" id="1862145"/>
    <lineage>
        <taxon>Bacteria</taxon>
        <taxon>Pseudomonadati</taxon>
        <taxon>Pseudomonadota</taxon>
        <taxon>Alphaproteobacteria</taxon>
        <taxon>Rhodospirillales</taxon>
        <taxon>Thalassobaculaceae</taxon>
        <taxon>Nisaea</taxon>
    </lineage>
</organism>
<keyword evidence="2" id="KW-0223">Dioxygenase</keyword>
<name>A0A9J7ARW0_9PROT</name>
<dbReference type="KEGG" id="naci:NUH88_19690"/>
<keyword evidence="3" id="KW-1185">Reference proteome</keyword>
<keyword evidence="2" id="KW-0560">Oxidoreductase</keyword>
<evidence type="ECO:0000313" key="3">
    <source>
        <dbReference type="Proteomes" id="UP001060336"/>
    </source>
</evidence>
<dbReference type="PANTHER" id="PTHR20883:SF48">
    <property type="entry name" value="ECTOINE DIOXYGENASE"/>
    <property type="match status" value="1"/>
</dbReference>
<dbReference type="AlphaFoldDB" id="A0A9J7ARW0"/>
<dbReference type="RefSeq" id="WP_257768375.1">
    <property type="nucleotide sequence ID" value="NZ_CP102480.1"/>
</dbReference>
<protein>
    <submittedName>
        <fullName evidence="2">Phytanoyl-CoA dioxygenase family protein</fullName>
    </submittedName>
</protein>
<dbReference type="Pfam" id="PF05721">
    <property type="entry name" value="PhyH"/>
    <property type="match status" value="1"/>
</dbReference>
<reference evidence="2" key="1">
    <citation type="submission" date="2022-08" db="EMBL/GenBank/DDBJ databases">
        <title>Nisaea acidiphila sp. nov., isolated from a marine algal debris and emended description of the genus Nisaea Urios et al. 2008.</title>
        <authorList>
            <person name="Kwon K."/>
        </authorList>
    </citation>
    <scope>NUCLEOTIDE SEQUENCE</scope>
    <source>
        <strain evidence="2">MEBiC11861</strain>
    </source>
</reference>
<comment type="cofactor">
    <cofactor evidence="1">
        <name>Fe(2+)</name>
        <dbReference type="ChEBI" id="CHEBI:29033"/>
    </cofactor>
</comment>
<gene>
    <name evidence="2" type="ORF">NUH88_19690</name>
</gene>
<dbReference type="GO" id="GO:0005506">
    <property type="term" value="F:iron ion binding"/>
    <property type="evidence" value="ECO:0007669"/>
    <property type="project" value="UniProtKB-ARBA"/>
</dbReference>
<accession>A0A9J7ARW0</accession>
<evidence type="ECO:0000256" key="1">
    <source>
        <dbReference type="ARBA" id="ARBA00001954"/>
    </source>
</evidence>
<sequence>MSAMETRAASPVADAFARDGFVCPITVMSTDEAAEYRRQLEAAEAAYGADKSFRKMLRRYPNLVLPFIDEITRRPEITGAVAEILGPDLLVLDAPFFIKEANTTSFVSWHQDLHYWGLETEEEVTAWVALSPATAESGCMRFVAGSQNRQVAHNDTHAEDNLLTRGQEIAVKVDESEATEAELQPGQMSLHHGRVFHASHPNRTGDRRIGLAIRYIPTRARQTEGGNMAAMLVRGEDRFGNFHPCHPPTGLMTEADVAHWTEIAGARNKVMLGGKED</sequence>
<dbReference type="SUPFAM" id="SSF51197">
    <property type="entry name" value="Clavaminate synthase-like"/>
    <property type="match status" value="1"/>
</dbReference>
<dbReference type="EMBL" id="CP102480">
    <property type="protein sequence ID" value="UUX49610.1"/>
    <property type="molecule type" value="Genomic_DNA"/>
</dbReference>